<evidence type="ECO:0000259" key="1">
    <source>
        <dbReference type="SMART" id="SM01321"/>
    </source>
</evidence>
<proteinExistence type="predicted"/>
<dbReference type="Pfam" id="PF01797">
    <property type="entry name" value="Y1_Tnp"/>
    <property type="match status" value="1"/>
</dbReference>
<dbReference type="Gene3D" id="3.30.70.1290">
    <property type="entry name" value="Transposase IS200-like"/>
    <property type="match status" value="1"/>
</dbReference>
<dbReference type="NCBIfam" id="NF033573">
    <property type="entry name" value="transpos_IS200"/>
    <property type="match status" value="1"/>
</dbReference>
<gene>
    <name evidence="2" type="primary">tnpA</name>
    <name evidence="2" type="ORF">E4665_05920</name>
</gene>
<comment type="caution">
    <text evidence="2">The sequence shown here is derived from an EMBL/GenBank/DDBJ whole genome shotgun (WGS) entry which is preliminary data.</text>
</comment>
<sequence length="157" mass="18163">MKPKKSKIAGAIYTQTYVYNFHFHLIWITKYRRQVFTTPPLVQAMKAILQRIADLNEIRIETMEVMPDHVHLLISFKPKLSATDAVKALKGGSARLFFDAYPEIKAAKLWGGHLWTRSYYMSTLGNMSKETVEQYIEDQYSKEALNKKRRSGLTSTD</sequence>
<dbReference type="GO" id="GO:0004803">
    <property type="term" value="F:transposase activity"/>
    <property type="evidence" value="ECO:0007669"/>
    <property type="project" value="InterPro"/>
</dbReference>
<dbReference type="EMBL" id="SRJD01000005">
    <property type="protein sequence ID" value="TGA98863.1"/>
    <property type="molecule type" value="Genomic_DNA"/>
</dbReference>
<dbReference type="InterPro" id="IPR036515">
    <property type="entry name" value="Transposase_17_sf"/>
</dbReference>
<evidence type="ECO:0000313" key="2">
    <source>
        <dbReference type="EMBL" id="TGA98863.1"/>
    </source>
</evidence>
<keyword evidence="3" id="KW-1185">Reference proteome</keyword>
<dbReference type="PANTHER" id="PTHR33360:SF2">
    <property type="entry name" value="TRANSPOSASE FOR INSERTION SEQUENCE ELEMENT IS200"/>
    <property type="match status" value="1"/>
</dbReference>
<dbReference type="InterPro" id="IPR002686">
    <property type="entry name" value="Transposase_17"/>
</dbReference>
<name>A0A4Z0GNV2_9BACL</name>
<dbReference type="RefSeq" id="WP_135347883.1">
    <property type="nucleotide sequence ID" value="NZ_SRJD01000005.1"/>
</dbReference>
<dbReference type="GO" id="GO:0003677">
    <property type="term" value="F:DNA binding"/>
    <property type="evidence" value="ECO:0007669"/>
    <property type="project" value="InterPro"/>
</dbReference>
<dbReference type="SUPFAM" id="SSF143422">
    <property type="entry name" value="Transposase IS200-like"/>
    <property type="match status" value="1"/>
</dbReference>
<dbReference type="AlphaFoldDB" id="A0A4Z0GNV2"/>
<organism evidence="2 3">
    <name type="scientific">Sporolactobacillus shoreae</name>
    <dbReference type="NCBI Taxonomy" id="1465501"/>
    <lineage>
        <taxon>Bacteria</taxon>
        <taxon>Bacillati</taxon>
        <taxon>Bacillota</taxon>
        <taxon>Bacilli</taxon>
        <taxon>Bacillales</taxon>
        <taxon>Sporolactobacillaceae</taxon>
        <taxon>Sporolactobacillus</taxon>
    </lineage>
</organism>
<dbReference type="Proteomes" id="UP000298347">
    <property type="component" value="Unassembled WGS sequence"/>
</dbReference>
<dbReference type="OrthoDB" id="9798161at2"/>
<protein>
    <submittedName>
        <fullName evidence="2">IS200/IS605 family transposase</fullName>
    </submittedName>
</protein>
<feature type="domain" description="Transposase IS200-like" evidence="1">
    <location>
        <begin position="18"/>
        <end position="139"/>
    </location>
</feature>
<evidence type="ECO:0000313" key="3">
    <source>
        <dbReference type="Proteomes" id="UP000298347"/>
    </source>
</evidence>
<dbReference type="GO" id="GO:0006313">
    <property type="term" value="P:DNA transposition"/>
    <property type="evidence" value="ECO:0007669"/>
    <property type="project" value="InterPro"/>
</dbReference>
<dbReference type="PANTHER" id="PTHR33360">
    <property type="entry name" value="TRANSPOSASE FOR INSERTION SEQUENCE ELEMENT IS200"/>
    <property type="match status" value="1"/>
</dbReference>
<reference evidence="2 3" key="1">
    <citation type="journal article" date="2015" name="Int. J. Syst. Evol. Microbiol.">
        <title>Sporolactobacillus shoreae sp. nov. and Sporolactobacillus spathodeae sp. nov., two spore-forming lactic acid bacteria isolated from tree barks in Thailand.</title>
        <authorList>
            <person name="Thamacharoensuk T."/>
            <person name="Kitahara M."/>
            <person name="Ohkuma M."/>
            <person name="Thongchul N."/>
            <person name="Tanasupawat S."/>
        </authorList>
    </citation>
    <scope>NUCLEOTIDE SEQUENCE [LARGE SCALE GENOMIC DNA]</scope>
    <source>
        <strain evidence="2 3">BK92</strain>
    </source>
</reference>
<dbReference type="SMART" id="SM01321">
    <property type="entry name" value="Y1_Tnp"/>
    <property type="match status" value="1"/>
</dbReference>
<accession>A0A4Z0GNV2</accession>